<proteinExistence type="predicted"/>
<keyword evidence="3" id="KW-1185">Reference proteome</keyword>
<organism evidence="2 3">
    <name type="scientific">Cyphellophora attinorum</name>
    <dbReference type="NCBI Taxonomy" id="1664694"/>
    <lineage>
        <taxon>Eukaryota</taxon>
        <taxon>Fungi</taxon>
        <taxon>Dikarya</taxon>
        <taxon>Ascomycota</taxon>
        <taxon>Pezizomycotina</taxon>
        <taxon>Eurotiomycetes</taxon>
        <taxon>Chaetothyriomycetidae</taxon>
        <taxon>Chaetothyriales</taxon>
        <taxon>Cyphellophoraceae</taxon>
        <taxon>Cyphellophora</taxon>
    </lineage>
</organism>
<reference evidence="2 3" key="1">
    <citation type="submission" date="2015-06" db="EMBL/GenBank/DDBJ databases">
        <title>Draft genome of the ant-associated black yeast Phialophora attae CBS 131958.</title>
        <authorList>
            <person name="Moreno L.F."/>
            <person name="Stielow B.J."/>
            <person name="de Hoog S."/>
            <person name="Vicente V.A."/>
            <person name="Weiss V.A."/>
            <person name="de Vries M."/>
            <person name="Cruz L.M."/>
            <person name="Souza E.M."/>
        </authorList>
    </citation>
    <scope>NUCLEOTIDE SEQUENCE [LARGE SCALE GENOMIC DNA]</scope>
    <source>
        <strain evidence="2 3">CBS 131958</strain>
    </source>
</reference>
<protein>
    <recommendedName>
        <fullName evidence="4">Sialidase</fullName>
    </recommendedName>
</protein>
<feature type="compositionally biased region" description="Polar residues" evidence="1">
    <location>
        <begin position="27"/>
        <end position="58"/>
    </location>
</feature>
<feature type="region of interest" description="Disordered" evidence="1">
    <location>
        <begin position="550"/>
        <end position="577"/>
    </location>
</feature>
<dbReference type="GeneID" id="28736138"/>
<dbReference type="RefSeq" id="XP_017998580.1">
    <property type="nucleotide sequence ID" value="XM_018144258.1"/>
</dbReference>
<dbReference type="VEuPathDB" id="FungiDB:AB675_4141"/>
<accession>A0A0N1H950</accession>
<dbReference type="OrthoDB" id="5300765at2759"/>
<sequence>MALAPYYYRPLTPPEAAAGQRGHRRNTSAISSVSSNYRNCATDTSPESVPTNNTTPNRSPVLRQYGPTLLPKIRTQDSDHAPSATTVRPAHRRGSSVSNFSHTTGAQRPFMYRSSTEPVEGATMMSPISNAPRSRAASLAPSPAFTNATLDRTKKVHARSGSTSSLDSTMLSKFGYPTYRNMPVYSTPHQQPTPSPAFLPQEYLSYDGGSSLMDPPILTLEGTLDFPIDIESLSRPASVSPPPPTLTSHAGLETSSLLDYLTQPTQPINLVRHLNPGLGRGMVNHFWWDVRNLRTWDSFKLSTFSTIPDLVTLLNFQHDTSILPAFTPEGCNIQTATPASETDLTSLITKIYFPRANAAALNSLGGPSSIALYAAPQTATAQGSSPNFLANYPSDGDRTLSGIPRGRVVGISKSFDKWNTGMRREGPARKVEYLKGLAHLQKCMRDHSCRYGFIITEIELLCVRAGCDDRGMPYFGYLELAEAIPTKTAFNVSVEDMLAGAELPMTATLALYFLLMLAKQHPLPNQPSSFMDVGASGALSRQRVWSGWDLDEEERGKDGKDKWIPEPQMGEKREAKTVRGWVWPNDPWHKREGGGGKRRGC</sequence>
<gene>
    <name evidence="2" type="ORF">AB675_4141</name>
</gene>
<feature type="compositionally biased region" description="Basic and acidic residues" evidence="1">
    <location>
        <begin position="554"/>
        <end position="577"/>
    </location>
</feature>
<feature type="region of interest" description="Disordered" evidence="1">
    <location>
        <begin position="9"/>
        <end position="103"/>
    </location>
</feature>
<name>A0A0N1H950_9EURO</name>
<evidence type="ECO:0008006" key="4">
    <source>
        <dbReference type="Google" id="ProtNLM"/>
    </source>
</evidence>
<dbReference type="EMBL" id="LFJN01000018">
    <property type="protein sequence ID" value="KPI38617.1"/>
    <property type="molecule type" value="Genomic_DNA"/>
</dbReference>
<dbReference type="Proteomes" id="UP000038010">
    <property type="component" value="Unassembled WGS sequence"/>
</dbReference>
<dbReference type="AlphaFoldDB" id="A0A0N1H950"/>
<comment type="caution">
    <text evidence="2">The sequence shown here is derived from an EMBL/GenBank/DDBJ whole genome shotgun (WGS) entry which is preliminary data.</text>
</comment>
<evidence type="ECO:0000313" key="3">
    <source>
        <dbReference type="Proteomes" id="UP000038010"/>
    </source>
</evidence>
<evidence type="ECO:0000313" key="2">
    <source>
        <dbReference type="EMBL" id="KPI38617.1"/>
    </source>
</evidence>
<evidence type="ECO:0000256" key="1">
    <source>
        <dbReference type="SAM" id="MobiDB-lite"/>
    </source>
</evidence>
<dbReference type="STRING" id="1664694.A0A0N1H950"/>